<sequence>MAPTKWLTKESNLLLGEYTSEAVRCVLRSEVPGYQRKAGNMIAAEYCLKFSEPFDDETEAEFDLRKASMKSDQGRENLERGKAETPEDCEQRIAEQQRIYNWVKNRSEKRQARPPALIKPERRARRITGWDIFKRERGSQKTVDDAGGIKAWTAAIHTEYHSMDPDKRGEYDTRAEQEQKERDKAAELGDGSANLSEEERRELERIRIKHVARIDATVAGTLKNWLKLTGMVSITLFGCVDQYGELHAGIKCAGVDKDGRTFEQRLIIERNLFRDRLCNYFEEFVFDCYEDDNSHSGAERKVRWDAPIGSTASTARSSKAGVGTKTDTNVSAKTDMSASAKTDTDASVTSETSTSVTSDTSASATSDTDTAPAVPRTPAKAVASSPVSSEATPKPPAVTKSRTKDASAKL</sequence>
<organism evidence="2 3">
    <name type="scientific">Ceriporiopsis subvermispora (strain B)</name>
    <name type="common">White-rot fungus</name>
    <name type="synonym">Gelatoporia subvermispora</name>
    <dbReference type="NCBI Taxonomy" id="914234"/>
    <lineage>
        <taxon>Eukaryota</taxon>
        <taxon>Fungi</taxon>
        <taxon>Dikarya</taxon>
        <taxon>Basidiomycota</taxon>
        <taxon>Agaricomycotina</taxon>
        <taxon>Agaricomycetes</taxon>
        <taxon>Polyporales</taxon>
        <taxon>Gelatoporiaceae</taxon>
        <taxon>Gelatoporia</taxon>
    </lineage>
</organism>
<dbReference type="Proteomes" id="UP000016930">
    <property type="component" value="Unassembled WGS sequence"/>
</dbReference>
<feature type="compositionally biased region" description="Basic and acidic residues" evidence="1">
    <location>
        <begin position="72"/>
        <end position="87"/>
    </location>
</feature>
<feature type="region of interest" description="Disordered" evidence="1">
    <location>
        <begin position="65"/>
        <end position="87"/>
    </location>
</feature>
<dbReference type="AlphaFoldDB" id="M2R3G1"/>
<reference evidence="2 3" key="1">
    <citation type="journal article" date="2012" name="Proc. Natl. Acad. Sci. U.S.A.">
        <title>Comparative genomics of Ceriporiopsis subvermispora and Phanerochaete chrysosporium provide insight into selective ligninolysis.</title>
        <authorList>
            <person name="Fernandez-Fueyo E."/>
            <person name="Ruiz-Duenas F.J."/>
            <person name="Ferreira P."/>
            <person name="Floudas D."/>
            <person name="Hibbett D.S."/>
            <person name="Canessa P."/>
            <person name="Larrondo L.F."/>
            <person name="James T.Y."/>
            <person name="Seelenfreund D."/>
            <person name="Lobos S."/>
            <person name="Polanco R."/>
            <person name="Tello M."/>
            <person name="Honda Y."/>
            <person name="Watanabe T."/>
            <person name="Watanabe T."/>
            <person name="Ryu J.S."/>
            <person name="Kubicek C.P."/>
            <person name="Schmoll M."/>
            <person name="Gaskell J."/>
            <person name="Hammel K.E."/>
            <person name="St John F.J."/>
            <person name="Vanden Wymelenberg A."/>
            <person name="Sabat G."/>
            <person name="Splinter BonDurant S."/>
            <person name="Syed K."/>
            <person name="Yadav J.S."/>
            <person name="Doddapaneni H."/>
            <person name="Subramanian V."/>
            <person name="Lavin J.L."/>
            <person name="Oguiza J.A."/>
            <person name="Perez G."/>
            <person name="Pisabarro A.G."/>
            <person name="Ramirez L."/>
            <person name="Santoyo F."/>
            <person name="Master E."/>
            <person name="Coutinho P.M."/>
            <person name="Henrissat B."/>
            <person name="Lombard V."/>
            <person name="Magnuson J.K."/>
            <person name="Kuees U."/>
            <person name="Hori C."/>
            <person name="Igarashi K."/>
            <person name="Samejima M."/>
            <person name="Held B.W."/>
            <person name="Barry K.W."/>
            <person name="LaButti K.M."/>
            <person name="Lapidus A."/>
            <person name="Lindquist E.A."/>
            <person name="Lucas S.M."/>
            <person name="Riley R."/>
            <person name="Salamov A.A."/>
            <person name="Hoffmeister D."/>
            <person name="Schwenk D."/>
            <person name="Hadar Y."/>
            <person name="Yarden O."/>
            <person name="de Vries R.P."/>
            <person name="Wiebenga A."/>
            <person name="Stenlid J."/>
            <person name="Eastwood D."/>
            <person name="Grigoriev I.V."/>
            <person name="Berka R.M."/>
            <person name="Blanchette R.A."/>
            <person name="Kersten P."/>
            <person name="Martinez A.T."/>
            <person name="Vicuna R."/>
            <person name="Cullen D."/>
        </authorList>
    </citation>
    <scope>NUCLEOTIDE SEQUENCE [LARGE SCALE GENOMIC DNA]</scope>
    <source>
        <strain evidence="2 3">B</strain>
    </source>
</reference>
<feature type="region of interest" description="Disordered" evidence="1">
    <location>
        <begin position="312"/>
        <end position="410"/>
    </location>
</feature>
<protein>
    <submittedName>
        <fullName evidence="2">Uncharacterized protein</fullName>
    </submittedName>
</protein>
<dbReference type="OrthoDB" id="2757637at2759"/>
<evidence type="ECO:0000313" key="3">
    <source>
        <dbReference type="Proteomes" id="UP000016930"/>
    </source>
</evidence>
<feature type="compositionally biased region" description="Low complexity" evidence="1">
    <location>
        <begin position="345"/>
        <end position="391"/>
    </location>
</feature>
<accession>M2R3G1</accession>
<gene>
    <name evidence="2" type="ORF">CERSUDRAFT_76663</name>
</gene>
<feature type="region of interest" description="Disordered" evidence="1">
    <location>
        <begin position="160"/>
        <end position="196"/>
    </location>
</feature>
<dbReference type="EMBL" id="KB445806">
    <property type="protein sequence ID" value="EMD33436.1"/>
    <property type="molecule type" value="Genomic_DNA"/>
</dbReference>
<evidence type="ECO:0000256" key="1">
    <source>
        <dbReference type="SAM" id="MobiDB-lite"/>
    </source>
</evidence>
<name>M2R3G1_CERS8</name>
<feature type="compositionally biased region" description="Basic and acidic residues" evidence="1">
    <location>
        <begin position="160"/>
        <end position="187"/>
    </location>
</feature>
<proteinExistence type="predicted"/>
<dbReference type="HOGENOM" id="CLU_670839_0_0_1"/>
<feature type="compositionally biased region" description="Polar residues" evidence="1">
    <location>
        <begin position="325"/>
        <end position="341"/>
    </location>
</feature>
<keyword evidence="3" id="KW-1185">Reference proteome</keyword>
<evidence type="ECO:0000313" key="2">
    <source>
        <dbReference type="EMBL" id="EMD33436.1"/>
    </source>
</evidence>